<comment type="subcellular location">
    <subcellularLocation>
        <location evidence="1">Cell inner membrane</location>
        <topology evidence="1">Peripheral membrane protein</topology>
    </subcellularLocation>
</comment>
<dbReference type="InterPro" id="IPR003439">
    <property type="entry name" value="ABC_transporter-like_ATP-bd"/>
</dbReference>
<evidence type="ECO:0000256" key="7">
    <source>
        <dbReference type="ARBA" id="ARBA00023136"/>
    </source>
</evidence>
<keyword evidence="3" id="KW-0813">Transport</keyword>
<dbReference type="PANTHER" id="PTHR43297:SF2">
    <property type="entry name" value="DIPEPTIDE TRANSPORT ATP-BINDING PROTEIN DPPD"/>
    <property type="match status" value="1"/>
</dbReference>
<dbReference type="FunFam" id="3.40.50.300:FF:000016">
    <property type="entry name" value="Oligopeptide ABC transporter ATP-binding component"/>
    <property type="match status" value="1"/>
</dbReference>
<dbReference type="SUPFAM" id="SSF52540">
    <property type="entry name" value="P-loop containing nucleoside triphosphate hydrolases"/>
    <property type="match status" value="1"/>
</dbReference>
<dbReference type="Proteomes" id="UP000075787">
    <property type="component" value="Unassembled WGS sequence"/>
</dbReference>
<dbReference type="InterPro" id="IPR003593">
    <property type="entry name" value="AAA+_ATPase"/>
</dbReference>
<dbReference type="GO" id="GO:0016887">
    <property type="term" value="F:ATP hydrolysis activity"/>
    <property type="evidence" value="ECO:0007669"/>
    <property type="project" value="InterPro"/>
</dbReference>
<feature type="domain" description="ABC transporter" evidence="8">
    <location>
        <begin position="6"/>
        <end position="256"/>
    </location>
</feature>
<dbReference type="Gene3D" id="3.40.50.300">
    <property type="entry name" value="P-loop containing nucleotide triphosphate hydrolases"/>
    <property type="match status" value="1"/>
</dbReference>
<dbReference type="Pfam" id="PF08352">
    <property type="entry name" value="oligo_HPY"/>
    <property type="match status" value="1"/>
</dbReference>
<proteinExistence type="inferred from homology"/>
<evidence type="ECO:0000259" key="8">
    <source>
        <dbReference type="PROSITE" id="PS50893"/>
    </source>
</evidence>
<keyword evidence="5" id="KW-0547">Nucleotide-binding</keyword>
<dbReference type="InterPro" id="IPR017871">
    <property type="entry name" value="ABC_transporter-like_CS"/>
</dbReference>
<dbReference type="PANTHER" id="PTHR43297">
    <property type="entry name" value="OLIGOPEPTIDE TRANSPORT ATP-BINDING PROTEIN APPD"/>
    <property type="match status" value="1"/>
</dbReference>
<keyword evidence="4" id="KW-1003">Cell membrane</keyword>
<dbReference type="SMART" id="SM00382">
    <property type="entry name" value="AAA"/>
    <property type="match status" value="1"/>
</dbReference>
<dbReference type="AlphaFoldDB" id="A0A162L756"/>
<dbReference type="InterPro" id="IPR013563">
    <property type="entry name" value="Oligopep_ABC_C"/>
</dbReference>
<evidence type="ECO:0000256" key="5">
    <source>
        <dbReference type="ARBA" id="ARBA00022741"/>
    </source>
</evidence>
<comment type="similarity">
    <text evidence="2">Belongs to the ABC transporter superfamily.</text>
</comment>
<dbReference type="GO" id="GO:0015833">
    <property type="term" value="P:peptide transport"/>
    <property type="evidence" value="ECO:0007669"/>
    <property type="project" value="InterPro"/>
</dbReference>
<organism evidence="9 10">
    <name type="scientific">Tistrella mobilis</name>
    <dbReference type="NCBI Taxonomy" id="171437"/>
    <lineage>
        <taxon>Bacteria</taxon>
        <taxon>Pseudomonadati</taxon>
        <taxon>Pseudomonadota</taxon>
        <taxon>Alphaproteobacteria</taxon>
        <taxon>Geminicoccales</taxon>
        <taxon>Geminicoccaceae</taxon>
        <taxon>Tistrella</taxon>
    </lineage>
</organism>
<dbReference type="RefSeq" id="WP_062763589.1">
    <property type="nucleotide sequence ID" value="NZ_CP121027.1"/>
</dbReference>
<dbReference type="GO" id="GO:0055085">
    <property type="term" value="P:transmembrane transport"/>
    <property type="evidence" value="ECO:0007669"/>
    <property type="project" value="UniProtKB-ARBA"/>
</dbReference>
<keyword evidence="7" id="KW-0472">Membrane</keyword>
<dbReference type="GO" id="GO:0005524">
    <property type="term" value="F:ATP binding"/>
    <property type="evidence" value="ECO:0007669"/>
    <property type="project" value="UniProtKB-KW"/>
</dbReference>
<evidence type="ECO:0000313" key="9">
    <source>
        <dbReference type="EMBL" id="KYO53560.1"/>
    </source>
</evidence>
<dbReference type="InterPro" id="IPR027417">
    <property type="entry name" value="P-loop_NTPase"/>
</dbReference>
<comment type="caution">
    <text evidence="9">The sequence shown here is derived from an EMBL/GenBank/DDBJ whole genome shotgun (WGS) entry which is preliminary data.</text>
</comment>
<dbReference type="PROSITE" id="PS00211">
    <property type="entry name" value="ABC_TRANSPORTER_1"/>
    <property type="match status" value="1"/>
</dbReference>
<dbReference type="PROSITE" id="PS50893">
    <property type="entry name" value="ABC_TRANSPORTER_2"/>
    <property type="match status" value="1"/>
</dbReference>
<evidence type="ECO:0000256" key="3">
    <source>
        <dbReference type="ARBA" id="ARBA00022448"/>
    </source>
</evidence>
<dbReference type="Pfam" id="PF00005">
    <property type="entry name" value="ABC_tran"/>
    <property type="match status" value="1"/>
</dbReference>
<evidence type="ECO:0000256" key="6">
    <source>
        <dbReference type="ARBA" id="ARBA00022840"/>
    </source>
</evidence>
<sequence>MADPILSIRDLKVEVDIGGRSLSVLDGVSLDLHAGRTLGVVGESGCGKSMTALATMGLLPERFAVTGGEILFDGEDLTRLAAPRLRQLRGNAISMIFQEPMTSLNPVMTVGRQIAEVVELHQGRSRAEAREIALEMLRAVHIPGPEQRLDAYPHELSGGMRQRVMIAIALACRPRVIIADEPTTALDVTVQAQIFRLLRELQMDTGTAILLITHDLGAVADMADEVAVLYAGKCVERGPVDAILGAPSHPYTRGLMSCTPRLRLGAAALEPDPRGLGEIPGMVPPLGRFPRACRFGPRCGLADARCHAEAPPLVPTGPAQAALCWHVTPHGTEARP</sequence>
<dbReference type="CDD" id="cd03257">
    <property type="entry name" value="ABC_NikE_OppD_transporters"/>
    <property type="match status" value="1"/>
</dbReference>
<dbReference type="GeneID" id="97243121"/>
<evidence type="ECO:0000256" key="1">
    <source>
        <dbReference type="ARBA" id="ARBA00004417"/>
    </source>
</evidence>
<dbReference type="EMBL" id="LPZR01000112">
    <property type="protein sequence ID" value="KYO53560.1"/>
    <property type="molecule type" value="Genomic_DNA"/>
</dbReference>
<evidence type="ECO:0000256" key="4">
    <source>
        <dbReference type="ARBA" id="ARBA00022475"/>
    </source>
</evidence>
<dbReference type="NCBIfam" id="TIGR01727">
    <property type="entry name" value="oligo_HPY"/>
    <property type="match status" value="1"/>
</dbReference>
<name>A0A162L756_9PROT</name>
<accession>A0A162L756</accession>
<gene>
    <name evidence="9" type="ORF">AUP44_00510</name>
</gene>
<dbReference type="InterPro" id="IPR050388">
    <property type="entry name" value="ABC_Ni/Peptide_Import"/>
</dbReference>
<keyword evidence="6 9" id="KW-0067">ATP-binding</keyword>
<dbReference type="OrthoDB" id="37801at2"/>
<reference evidence="9 10" key="1">
    <citation type="submission" date="2015-12" db="EMBL/GenBank/DDBJ databases">
        <title>Genome sequence of Tistrella mobilis MCCC 1A02139.</title>
        <authorList>
            <person name="Lu L."/>
            <person name="Lai Q."/>
            <person name="Shao Z."/>
            <person name="Qian P."/>
        </authorList>
    </citation>
    <scope>NUCLEOTIDE SEQUENCE [LARGE SCALE GENOMIC DNA]</scope>
    <source>
        <strain evidence="9 10">MCCC 1A02139</strain>
    </source>
</reference>
<evidence type="ECO:0000256" key="2">
    <source>
        <dbReference type="ARBA" id="ARBA00005417"/>
    </source>
</evidence>
<protein>
    <submittedName>
        <fullName evidence="9">Peptide ABC transporter ATP-binding protein</fullName>
    </submittedName>
</protein>
<dbReference type="GO" id="GO:0005886">
    <property type="term" value="C:plasma membrane"/>
    <property type="evidence" value="ECO:0007669"/>
    <property type="project" value="UniProtKB-SubCell"/>
</dbReference>
<evidence type="ECO:0000313" key="10">
    <source>
        <dbReference type="Proteomes" id="UP000075787"/>
    </source>
</evidence>